<feature type="compositionally biased region" description="Low complexity" evidence="1">
    <location>
        <begin position="100"/>
        <end position="117"/>
    </location>
</feature>
<dbReference type="AlphaFoldDB" id="A0A9P4RC56"/>
<evidence type="ECO:0000313" key="2">
    <source>
        <dbReference type="EMBL" id="KAF2741430.1"/>
    </source>
</evidence>
<feature type="region of interest" description="Disordered" evidence="1">
    <location>
        <begin position="31"/>
        <end position="628"/>
    </location>
</feature>
<reference evidence="2" key="1">
    <citation type="journal article" date="2020" name="Stud. Mycol.">
        <title>101 Dothideomycetes genomes: a test case for predicting lifestyles and emergence of pathogens.</title>
        <authorList>
            <person name="Haridas S."/>
            <person name="Albert R."/>
            <person name="Binder M."/>
            <person name="Bloem J."/>
            <person name="Labutti K."/>
            <person name="Salamov A."/>
            <person name="Andreopoulos B."/>
            <person name="Baker S."/>
            <person name="Barry K."/>
            <person name="Bills G."/>
            <person name="Bluhm B."/>
            <person name="Cannon C."/>
            <person name="Castanera R."/>
            <person name="Culley D."/>
            <person name="Daum C."/>
            <person name="Ezra D."/>
            <person name="Gonzalez J."/>
            <person name="Henrissat B."/>
            <person name="Kuo A."/>
            <person name="Liang C."/>
            <person name="Lipzen A."/>
            <person name="Lutzoni F."/>
            <person name="Magnuson J."/>
            <person name="Mondo S."/>
            <person name="Nolan M."/>
            <person name="Ohm R."/>
            <person name="Pangilinan J."/>
            <person name="Park H.-J."/>
            <person name="Ramirez L."/>
            <person name="Alfaro M."/>
            <person name="Sun H."/>
            <person name="Tritt A."/>
            <person name="Yoshinaga Y."/>
            <person name="Zwiers L.-H."/>
            <person name="Turgeon B."/>
            <person name="Goodwin S."/>
            <person name="Spatafora J."/>
            <person name="Crous P."/>
            <person name="Grigoriev I."/>
        </authorList>
    </citation>
    <scope>NUCLEOTIDE SEQUENCE</scope>
    <source>
        <strain evidence="2">CBS 125425</strain>
    </source>
</reference>
<organism evidence="2 3">
    <name type="scientific">Polyplosphaeria fusca</name>
    <dbReference type="NCBI Taxonomy" id="682080"/>
    <lineage>
        <taxon>Eukaryota</taxon>
        <taxon>Fungi</taxon>
        <taxon>Dikarya</taxon>
        <taxon>Ascomycota</taxon>
        <taxon>Pezizomycotina</taxon>
        <taxon>Dothideomycetes</taxon>
        <taxon>Pleosporomycetidae</taxon>
        <taxon>Pleosporales</taxon>
        <taxon>Tetraplosphaeriaceae</taxon>
        <taxon>Polyplosphaeria</taxon>
    </lineage>
</organism>
<feature type="compositionally biased region" description="Polar residues" evidence="1">
    <location>
        <begin position="466"/>
        <end position="479"/>
    </location>
</feature>
<feature type="compositionally biased region" description="Polar residues" evidence="1">
    <location>
        <begin position="178"/>
        <end position="188"/>
    </location>
</feature>
<name>A0A9P4RC56_9PLEO</name>
<feature type="compositionally biased region" description="Polar residues" evidence="1">
    <location>
        <begin position="377"/>
        <end position="405"/>
    </location>
</feature>
<comment type="caution">
    <text evidence="2">The sequence shown here is derived from an EMBL/GenBank/DDBJ whole genome shotgun (WGS) entry which is preliminary data.</text>
</comment>
<keyword evidence="3" id="KW-1185">Reference proteome</keyword>
<feature type="compositionally biased region" description="Polar residues" evidence="1">
    <location>
        <begin position="203"/>
        <end position="212"/>
    </location>
</feature>
<feature type="compositionally biased region" description="Polar residues" evidence="1">
    <location>
        <begin position="426"/>
        <end position="437"/>
    </location>
</feature>
<gene>
    <name evidence="2" type="ORF">EJ04DRAFT_3703</name>
</gene>
<evidence type="ECO:0000313" key="3">
    <source>
        <dbReference type="Proteomes" id="UP000799444"/>
    </source>
</evidence>
<feature type="compositionally biased region" description="Pro residues" evidence="1">
    <location>
        <begin position="602"/>
        <end position="626"/>
    </location>
</feature>
<accession>A0A9P4RC56</accession>
<proteinExistence type="predicted"/>
<feature type="compositionally biased region" description="Low complexity" evidence="1">
    <location>
        <begin position="357"/>
        <end position="371"/>
    </location>
</feature>
<feature type="compositionally biased region" description="Polar residues" evidence="1">
    <location>
        <begin position="31"/>
        <end position="44"/>
    </location>
</feature>
<dbReference type="Proteomes" id="UP000799444">
    <property type="component" value="Unassembled WGS sequence"/>
</dbReference>
<dbReference type="OrthoDB" id="5425130at2759"/>
<feature type="compositionally biased region" description="Low complexity" evidence="1">
    <location>
        <begin position="567"/>
        <end position="585"/>
    </location>
</feature>
<dbReference type="EMBL" id="ML996097">
    <property type="protein sequence ID" value="KAF2741430.1"/>
    <property type="molecule type" value="Genomic_DNA"/>
</dbReference>
<protein>
    <submittedName>
        <fullName evidence="2">Uncharacterized protein</fullName>
    </submittedName>
</protein>
<feature type="compositionally biased region" description="Low complexity" evidence="1">
    <location>
        <begin position="488"/>
        <end position="511"/>
    </location>
</feature>
<evidence type="ECO:0000256" key="1">
    <source>
        <dbReference type="SAM" id="MobiDB-lite"/>
    </source>
</evidence>
<feature type="compositionally biased region" description="Polar residues" evidence="1">
    <location>
        <begin position="83"/>
        <end position="97"/>
    </location>
</feature>
<feature type="compositionally biased region" description="Pro residues" evidence="1">
    <location>
        <begin position="328"/>
        <end position="350"/>
    </location>
</feature>
<sequence>MTTTLMAPSGLNAPSSRQDVISALLNEYASFSPSKTSPYSFSTSPLPTAKELPPPPPGEDGKPLPALMMGFQLRVDEPGTPATPKSFSSGRTNSLGQPTKILSRSISRSSKPPSLKLVVSNGTTAFVPPTPKTPGRSRDFTPPVAARPAPPAPRPRDERPLPDLPPPPPEKSKRRSLVAQTSMGSNNSKESRGSKGAAEVVQSPIQSEGSQTAPVVKRKAVPVAKKFVSLAELGKGPRGVKKAQQPLTATKEGEPSGLPTAEAAPPLPPKETTPKQDETSKPPNPFLSNEEQDAEFARSRKAISNDKPVFKEESTPNPPSTRAQDAFPPSPPTSDKPSPPPVQAPVPPRKMIPIGLPSNPRSRSPQAPPSAKHTRGKSSTGFNIMKTGNTDPDMRSNTAMEVSTFTPGPTPPPGQSAIGPGEVRQQAATLSRQQIQAQLRGPESPVSPDSPIENNRPFSYEAIVRPTQQQRPSRTSDPRTQMPPPDGRPYQQQQAAPRASSRGSRSSNPRSPTSPPGQPRSSRQPYPPPARSSGTSRSPESPPISQFPPRTTSRPAQGGPFGPGPRPSSRSSSRTPSRPSSRPGQAPAPLPTTAPNLAPGPSLAPAPAAPGPAPQPTTSNPLPPTFINPFAALPRGPVELPAPPIQPKHLNCHVAHKTFNVSSNNAHRMACQICREHRAGGYRSCSWCCLRICAGCAVELEKTPGRDLRVVVGARGGGGGGQGGGGGAPGVLVWGAEAEYEG</sequence>